<feature type="region of interest" description="Disordered" evidence="10">
    <location>
        <begin position="259"/>
        <end position="316"/>
    </location>
</feature>
<dbReference type="PANTHER" id="PTHR10336:SF204">
    <property type="entry name" value="PHOSPHOINOSITIDE PHOSPHOLIPASE C 4-RELATED"/>
    <property type="match status" value="1"/>
</dbReference>
<proteinExistence type="predicted"/>
<comment type="catalytic activity">
    <reaction evidence="1 9">
        <text>a 1,2-diacyl-sn-glycero-3-phospho-(1D-myo-inositol-4,5-bisphosphate) + H2O = 1D-myo-inositol 1,4,5-trisphosphate + a 1,2-diacyl-sn-glycerol + H(+)</text>
        <dbReference type="Rhea" id="RHEA:33179"/>
        <dbReference type="ChEBI" id="CHEBI:15377"/>
        <dbReference type="ChEBI" id="CHEBI:15378"/>
        <dbReference type="ChEBI" id="CHEBI:17815"/>
        <dbReference type="ChEBI" id="CHEBI:58456"/>
        <dbReference type="ChEBI" id="CHEBI:203600"/>
        <dbReference type="EC" id="3.1.4.11"/>
    </reaction>
</comment>
<dbReference type="InterPro" id="IPR001192">
    <property type="entry name" value="PI-PLC_fam"/>
</dbReference>
<dbReference type="InterPro" id="IPR000909">
    <property type="entry name" value="PLipase_C_PInositol-sp_X_dom"/>
</dbReference>
<evidence type="ECO:0000259" key="12">
    <source>
        <dbReference type="PROSITE" id="PS50008"/>
    </source>
</evidence>
<dbReference type="EC" id="3.1.4.11" evidence="3 9"/>
<dbReference type="SMART" id="SM00148">
    <property type="entry name" value="PLCXc"/>
    <property type="match status" value="1"/>
</dbReference>
<keyword evidence="5 9" id="KW-0378">Hydrolase</keyword>
<dbReference type="SMART" id="SM00239">
    <property type="entry name" value="C2"/>
    <property type="match status" value="1"/>
</dbReference>
<dbReference type="Pfam" id="PF00388">
    <property type="entry name" value="PI-PLC-X"/>
    <property type="match status" value="1"/>
</dbReference>
<keyword evidence="4" id="KW-1003">Cell membrane</keyword>
<dbReference type="InterPro" id="IPR001711">
    <property type="entry name" value="PLipase_C_Pinositol-sp_Y"/>
</dbReference>
<dbReference type="OrthoDB" id="269822at2759"/>
<dbReference type="PANTHER" id="PTHR10336">
    <property type="entry name" value="PHOSPHOINOSITIDE-SPECIFIC PHOSPHOLIPASE C FAMILY PROTEIN"/>
    <property type="match status" value="1"/>
</dbReference>
<keyword evidence="14" id="KW-1185">Reference proteome</keyword>
<dbReference type="FunFam" id="2.60.40.150:FF:000060">
    <property type="entry name" value="Phosphoinositide phospholipase C"/>
    <property type="match status" value="1"/>
</dbReference>
<dbReference type="SUPFAM" id="SSF51695">
    <property type="entry name" value="PLC-like phosphodiesterases"/>
    <property type="match status" value="1"/>
</dbReference>
<dbReference type="PROSITE" id="PS50004">
    <property type="entry name" value="C2"/>
    <property type="match status" value="1"/>
</dbReference>
<feature type="compositionally biased region" description="Basic and acidic residues" evidence="10">
    <location>
        <begin position="259"/>
        <end position="271"/>
    </location>
</feature>
<dbReference type="GO" id="GO:0016042">
    <property type="term" value="P:lipid catabolic process"/>
    <property type="evidence" value="ECO:0007669"/>
    <property type="project" value="UniProtKB-KW"/>
</dbReference>
<evidence type="ECO:0000256" key="8">
    <source>
        <dbReference type="ARBA" id="ARBA00023224"/>
    </source>
</evidence>
<evidence type="ECO:0000256" key="2">
    <source>
        <dbReference type="ARBA" id="ARBA00004202"/>
    </source>
</evidence>
<dbReference type="Pfam" id="PF00168">
    <property type="entry name" value="C2"/>
    <property type="match status" value="1"/>
</dbReference>
<feature type="compositionally biased region" description="Acidic residues" evidence="10">
    <location>
        <begin position="287"/>
        <end position="306"/>
    </location>
</feature>
<reference evidence="13 14" key="1">
    <citation type="journal article" date="2019" name="Sci. Rep.">
        <title>A high-quality genome of Eragrostis curvula grass provides insights into Poaceae evolution and supports new strategies to enhance forage quality.</title>
        <authorList>
            <person name="Carballo J."/>
            <person name="Santos B.A.C.M."/>
            <person name="Zappacosta D."/>
            <person name="Garbus I."/>
            <person name="Selva J.P."/>
            <person name="Gallo C.A."/>
            <person name="Diaz A."/>
            <person name="Albertini E."/>
            <person name="Caccamo M."/>
            <person name="Echenique V."/>
        </authorList>
    </citation>
    <scope>NUCLEOTIDE SEQUENCE [LARGE SCALE GENOMIC DNA]</scope>
    <source>
        <strain evidence="14">cv. Victoria</strain>
        <tissue evidence="13">Leaf</tissue>
    </source>
</reference>
<dbReference type="InterPro" id="IPR035892">
    <property type="entry name" value="C2_domain_sf"/>
</dbReference>
<feature type="domain" description="PI-PLC Y-box" evidence="12">
    <location>
        <begin position="350"/>
        <end position="436"/>
    </location>
</feature>
<protein>
    <recommendedName>
        <fullName evidence="3 9">Phosphoinositide phospholipase C</fullName>
        <ecNumber evidence="3 9">3.1.4.11</ecNumber>
    </recommendedName>
</protein>
<dbReference type="PROSITE" id="PS50007">
    <property type="entry name" value="PIPLC_X_DOMAIN"/>
    <property type="match status" value="1"/>
</dbReference>
<evidence type="ECO:0000256" key="1">
    <source>
        <dbReference type="ARBA" id="ARBA00001195"/>
    </source>
</evidence>
<evidence type="ECO:0000256" key="5">
    <source>
        <dbReference type="ARBA" id="ARBA00022801"/>
    </source>
</evidence>
<evidence type="ECO:0000256" key="7">
    <source>
        <dbReference type="ARBA" id="ARBA00023136"/>
    </source>
</evidence>
<evidence type="ECO:0000259" key="11">
    <source>
        <dbReference type="PROSITE" id="PS50004"/>
    </source>
</evidence>
<organism evidence="13 14">
    <name type="scientific">Eragrostis curvula</name>
    <name type="common">weeping love grass</name>
    <dbReference type="NCBI Taxonomy" id="38414"/>
    <lineage>
        <taxon>Eukaryota</taxon>
        <taxon>Viridiplantae</taxon>
        <taxon>Streptophyta</taxon>
        <taxon>Embryophyta</taxon>
        <taxon>Tracheophyta</taxon>
        <taxon>Spermatophyta</taxon>
        <taxon>Magnoliopsida</taxon>
        <taxon>Liliopsida</taxon>
        <taxon>Poales</taxon>
        <taxon>Poaceae</taxon>
        <taxon>PACMAD clade</taxon>
        <taxon>Chloridoideae</taxon>
        <taxon>Eragrostideae</taxon>
        <taxon>Eragrostidinae</taxon>
        <taxon>Eragrostis</taxon>
    </lineage>
</organism>
<dbReference type="Proteomes" id="UP000324897">
    <property type="component" value="Chromosome 6"/>
</dbReference>
<keyword evidence="9" id="KW-0443">Lipid metabolism</keyword>
<dbReference type="GO" id="GO:0051209">
    <property type="term" value="P:release of sequestered calcium ion into cytosol"/>
    <property type="evidence" value="ECO:0007669"/>
    <property type="project" value="TreeGrafter"/>
</dbReference>
<comment type="caution">
    <text evidence="13">The sequence shown here is derived from an EMBL/GenBank/DDBJ whole genome shotgun (WGS) entry which is preliminary data.</text>
</comment>
<evidence type="ECO:0000256" key="9">
    <source>
        <dbReference type="RuleBase" id="RU361133"/>
    </source>
</evidence>
<keyword evidence="7" id="KW-0472">Membrane</keyword>
<gene>
    <name evidence="13" type="ORF">EJB05_00114</name>
</gene>
<evidence type="ECO:0000256" key="6">
    <source>
        <dbReference type="ARBA" id="ARBA00022963"/>
    </source>
</evidence>
<dbReference type="AlphaFoldDB" id="A0A5J9WLJ7"/>
<dbReference type="GO" id="GO:0006950">
    <property type="term" value="P:response to stress"/>
    <property type="evidence" value="ECO:0007669"/>
    <property type="project" value="UniProtKB-ARBA"/>
</dbReference>
<dbReference type="Gene3D" id="3.20.20.190">
    <property type="entry name" value="Phosphatidylinositol (PI) phosphodiesterase"/>
    <property type="match status" value="1"/>
</dbReference>
<dbReference type="Gramene" id="TVU48835">
    <property type="protein sequence ID" value="TVU48835"/>
    <property type="gene ID" value="EJB05_00114"/>
</dbReference>
<dbReference type="CDD" id="cd00275">
    <property type="entry name" value="C2_PLC_like"/>
    <property type="match status" value="1"/>
</dbReference>
<keyword evidence="8" id="KW-0807">Transducer</keyword>
<dbReference type="SUPFAM" id="SSF49562">
    <property type="entry name" value="C2 domain (Calcium/lipid-binding domain, CaLB)"/>
    <property type="match status" value="1"/>
</dbReference>
<evidence type="ECO:0000256" key="3">
    <source>
        <dbReference type="ARBA" id="ARBA00012368"/>
    </source>
</evidence>
<evidence type="ECO:0000256" key="4">
    <source>
        <dbReference type="ARBA" id="ARBA00022475"/>
    </source>
</evidence>
<dbReference type="PROSITE" id="PS50008">
    <property type="entry name" value="PIPLC_Y_DOMAIN"/>
    <property type="match status" value="1"/>
</dbReference>
<dbReference type="Pfam" id="PF00387">
    <property type="entry name" value="PI-PLC-Y"/>
    <property type="match status" value="1"/>
</dbReference>
<evidence type="ECO:0000313" key="14">
    <source>
        <dbReference type="Proteomes" id="UP000324897"/>
    </source>
</evidence>
<dbReference type="PRINTS" id="PR00390">
    <property type="entry name" value="PHPHLIPASEC"/>
</dbReference>
<evidence type="ECO:0000313" key="13">
    <source>
        <dbReference type="EMBL" id="TVU48835.1"/>
    </source>
</evidence>
<dbReference type="GO" id="GO:0005886">
    <property type="term" value="C:plasma membrane"/>
    <property type="evidence" value="ECO:0007669"/>
    <property type="project" value="UniProtKB-SubCell"/>
</dbReference>
<sequence length="585" mass="65960">MASYKYKCCICFTRKFRSRDVQLPPDVRAAHHSIISSDDGLRRFLSQVQGESSPAEIDRIVASVTTTAGGGAGFARLLTSRSSPAPSLDDLFRFLFNPDLNPPITNKVHQDMSAPFSHYFIFTGHNSYLTGNQINSNSSDRPIIQALQRGVRVIELDMWPNSSKTDVDILHGGHGTLTARVQMIRCLKSIKEYAFYASPYPLVITLEDHLTRDLQAKVAQMLTKTFGDLLFIPDSNPPKVFPSPKSLMKKIIISTKPPEEYKESLKAKDDQGSNFADEGSLTRVDSNSDESDGKDELDEQDDEDSKEEGPKYQPETAYEYRKLITIQAGKPKGHLRDALKVDPDKVRRLSLSETQLSKATSSHGADIIRFTEKNILRVYPKGTRLNSSNYNPMKAWTHGAQMVAFNMQGHGKSLRLMQGFFRANGGCGYVKKPDFLLRTGPNGKIFDPQASLPVKRTLKVKVYMGDGWRMDFPKTHFDTYSPPDFYTRVGIAGVTADTVIQQTRKIQNQWVPVWDEEFTFPLTVPELALLRVEVKEYDMAGKPDFGGQTCLPVWELKQGIRAVALHDRKGNRYKNVRLLMRFDFV</sequence>
<dbReference type="SMART" id="SM00149">
    <property type="entry name" value="PLCYc"/>
    <property type="match status" value="1"/>
</dbReference>
<dbReference type="GO" id="GO:0004435">
    <property type="term" value="F:phosphatidylinositol-4,5-bisphosphate phospholipase C activity"/>
    <property type="evidence" value="ECO:0007669"/>
    <property type="project" value="UniProtKB-EC"/>
</dbReference>
<dbReference type="EMBL" id="RWGY01000002">
    <property type="protein sequence ID" value="TVU48835.1"/>
    <property type="molecule type" value="Genomic_DNA"/>
</dbReference>
<dbReference type="Gene3D" id="2.60.40.150">
    <property type="entry name" value="C2 domain"/>
    <property type="match status" value="1"/>
</dbReference>
<dbReference type="GO" id="GO:0048015">
    <property type="term" value="P:phosphatidylinositol-mediated signaling"/>
    <property type="evidence" value="ECO:0007669"/>
    <property type="project" value="TreeGrafter"/>
</dbReference>
<dbReference type="InterPro" id="IPR017946">
    <property type="entry name" value="PLC-like_Pdiesterase_TIM-brl"/>
</dbReference>
<accession>A0A5J9WLJ7</accession>
<name>A0A5J9WLJ7_9POAL</name>
<keyword evidence="6 9" id="KW-0442">Lipid degradation</keyword>
<feature type="domain" description="C2" evidence="11">
    <location>
        <begin position="438"/>
        <end position="567"/>
    </location>
</feature>
<dbReference type="InterPro" id="IPR000008">
    <property type="entry name" value="C2_dom"/>
</dbReference>
<evidence type="ECO:0000256" key="10">
    <source>
        <dbReference type="SAM" id="MobiDB-lite"/>
    </source>
</evidence>
<comment type="subcellular location">
    <subcellularLocation>
        <location evidence="2">Cell membrane</location>
        <topology evidence="2">Peripheral membrane protein</topology>
    </subcellularLocation>
</comment>